<gene>
    <name evidence="2" type="ORF">AZE42_05931</name>
</gene>
<dbReference type="AlphaFoldDB" id="A0A1J8QVG2"/>
<comment type="caution">
    <text evidence="2">The sequence shown here is derived from an EMBL/GenBank/DDBJ whole genome shotgun (WGS) entry which is preliminary data.</text>
</comment>
<proteinExistence type="predicted"/>
<organism evidence="2 3">
    <name type="scientific">Rhizopogon vesiculosus</name>
    <dbReference type="NCBI Taxonomy" id="180088"/>
    <lineage>
        <taxon>Eukaryota</taxon>
        <taxon>Fungi</taxon>
        <taxon>Dikarya</taxon>
        <taxon>Basidiomycota</taxon>
        <taxon>Agaricomycotina</taxon>
        <taxon>Agaricomycetes</taxon>
        <taxon>Agaricomycetidae</taxon>
        <taxon>Boletales</taxon>
        <taxon>Suillineae</taxon>
        <taxon>Rhizopogonaceae</taxon>
        <taxon>Rhizopogon</taxon>
    </lineage>
</organism>
<dbReference type="EMBL" id="LVVM01002015">
    <property type="protein sequence ID" value="OJA17440.1"/>
    <property type="molecule type" value="Genomic_DNA"/>
</dbReference>
<evidence type="ECO:0000313" key="3">
    <source>
        <dbReference type="Proteomes" id="UP000183567"/>
    </source>
</evidence>
<dbReference type="Proteomes" id="UP000183567">
    <property type="component" value="Unassembled WGS sequence"/>
</dbReference>
<sequence length="226" mass="25148">MPPLQQHIKSTRGRRQFYHVDRHATPSSLSNFVDRIPMQGVPDNACLANSEDHQNIPHINTLVTLMLEKRSHKRSDSTVAIAPSVMADSSSAMFVEVENATTEEAPAGDRTECLEVAARRSGQAQSDAQRLAALVRLKMEEDEPLSESRPSYLEDSRNGQPPPSSANNPDLAIHPSDLLHIDSILEQDNTRAMEVTAQLRKRLSLRSRMRKLSILTLHRKEKGSGS</sequence>
<accession>A0A1J8QVG2</accession>
<protein>
    <submittedName>
        <fullName evidence="2">Uncharacterized protein</fullName>
    </submittedName>
</protein>
<evidence type="ECO:0000313" key="2">
    <source>
        <dbReference type="EMBL" id="OJA17440.1"/>
    </source>
</evidence>
<keyword evidence="3" id="KW-1185">Reference proteome</keyword>
<evidence type="ECO:0000256" key="1">
    <source>
        <dbReference type="SAM" id="MobiDB-lite"/>
    </source>
</evidence>
<name>A0A1J8QVG2_9AGAM</name>
<feature type="region of interest" description="Disordered" evidence="1">
    <location>
        <begin position="141"/>
        <end position="173"/>
    </location>
</feature>
<dbReference type="OrthoDB" id="2634799at2759"/>
<reference evidence="2 3" key="1">
    <citation type="submission" date="2016-03" db="EMBL/GenBank/DDBJ databases">
        <title>Comparative genomics of the ectomycorrhizal sister species Rhizopogon vinicolor and Rhizopogon vesiculosus (Basidiomycota: Boletales) reveals a divergence of the mating type B locus.</title>
        <authorList>
            <person name="Mujic A.B."/>
            <person name="Kuo A."/>
            <person name="Tritt A."/>
            <person name="Lipzen A."/>
            <person name="Chen C."/>
            <person name="Johnson J."/>
            <person name="Sharma A."/>
            <person name="Barry K."/>
            <person name="Grigoriev I.V."/>
            <person name="Spatafora J.W."/>
        </authorList>
    </citation>
    <scope>NUCLEOTIDE SEQUENCE [LARGE SCALE GENOMIC DNA]</scope>
    <source>
        <strain evidence="2 3">AM-OR11-056</strain>
    </source>
</reference>